<organism evidence="3 4">
    <name type="scientific">Eumeta variegata</name>
    <name type="common">Bagworm moth</name>
    <name type="synonym">Eumeta japonica</name>
    <dbReference type="NCBI Taxonomy" id="151549"/>
    <lineage>
        <taxon>Eukaryota</taxon>
        <taxon>Metazoa</taxon>
        <taxon>Ecdysozoa</taxon>
        <taxon>Arthropoda</taxon>
        <taxon>Hexapoda</taxon>
        <taxon>Insecta</taxon>
        <taxon>Pterygota</taxon>
        <taxon>Neoptera</taxon>
        <taxon>Endopterygota</taxon>
        <taxon>Lepidoptera</taxon>
        <taxon>Glossata</taxon>
        <taxon>Ditrysia</taxon>
        <taxon>Tineoidea</taxon>
        <taxon>Psychidae</taxon>
        <taxon>Oiketicinae</taxon>
        <taxon>Eumeta</taxon>
    </lineage>
</organism>
<feature type="region of interest" description="Disordered" evidence="1">
    <location>
        <begin position="177"/>
        <end position="201"/>
    </location>
</feature>
<dbReference type="Proteomes" id="UP000299102">
    <property type="component" value="Unassembled WGS sequence"/>
</dbReference>
<evidence type="ECO:0000256" key="2">
    <source>
        <dbReference type="SAM" id="SignalP"/>
    </source>
</evidence>
<feature type="chain" id="PRO_5020037633" evidence="2">
    <location>
        <begin position="19"/>
        <end position="201"/>
    </location>
</feature>
<protein>
    <submittedName>
        <fullName evidence="3">Uncharacterized protein</fullName>
    </submittedName>
</protein>
<dbReference type="OrthoDB" id="331263at2759"/>
<reference evidence="3 4" key="1">
    <citation type="journal article" date="2019" name="Commun. Biol.">
        <title>The bagworm genome reveals a unique fibroin gene that provides high tensile strength.</title>
        <authorList>
            <person name="Kono N."/>
            <person name="Nakamura H."/>
            <person name="Ohtoshi R."/>
            <person name="Tomita M."/>
            <person name="Numata K."/>
            <person name="Arakawa K."/>
        </authorList>
    </citation>
    <scope>NUCLEOTIDE SEQUENCE [LARGE SCALE GENOMIC DNA]</scope>
</reference>
<comment type="caution">
    <text evidence="3">The sequence shown here is derived from an EMBL/GenBank/DDBJ whole genome shotgun (WGS) entry which is preliminary data.</text>
</comment>
<accession>A0A4C1ZXS1</accession>
<dbReference type="EMBL" id="BGZK01002259">
    <property type="protein sequence ID" value="GBP92302.1"/>
    <property type="molecule type" value="Genomic_DNA"/>
</dbReference>
<proteinExistence type="predicted"/>
<dbReference type="AlphaFoldDB" id="A0A4C1ZXS1"/>
<name>A0A4C1ZXS1_EUMVA</name>
<evidence type="ECO:0000313" key="4">
    <source>
        <dbReference type="Proteomes" id="UP000299102"/>
    </source>
</evidence>
<evidence type="ECO:0000313" key="3">
    <source>
        <dbReference type="EMBL" id="GBP92302.1"/>
    </source>
</evidence>
<keyword evidence="4" id="KW-1185">Reference proteome</keyword>
<feature type="compositionally biased region" description="Polar residues" evidence="1">
    <location>
        <begin position="186"/>
        <end position="201"/>
    </location>
</feature>
<feature type="signal peptide" evidence="2">
    <location>
        <begin position="1"/>
        <end position="18"/>
    </location>
</feature>
<gene>
    <name evidence="3" type="ORF">EVAR_103701_1</name>
</gene>
<evidence type="ECO:0000256" key="1">
    <source>
        <dbReference type="SAM" id="MobiDB-lite"/>
    </source>
</evidence>
<keyword evidence="2" id="KW-0732">Signal</keyword>
<sequence>MASPSLLLASKLIFMTRAEIILKYNQAEGIVYDRTIGPPGRWFWHSLNQPPQLQLEMVDEKCTEDCIMKILQATPESLKMECARPEVDERMAAVVLDNCRRQNETQSKRSFKPFAIRPKIFKLNEHFSLRIIDQNCIHLLFRDGMVNLKLHLGFTLLRSEIANIVKTEVRNVLTPYDGVPPAPEMPTTTTLTQFDSQLHSP</sequence>